<dbReference type="Gene3D" id="1.20.5.170">
    <property type="match status" value="1"/>
</dbReference>
<dbReference type="AlphaFoldDB" id="A0A953T5M4"/>
<keyword evidence="1" id="KW-0175">Coiled coil</keyword>
<keyword evidence="2" id="KW-1133">Transmembrane helix</keyword>
<reference evidence="3" key="1">
    <citation type="submission" date="2021-07" db="EMBL/GenBank/DDBJ databases">
        <title>New genus and species of the family Alcaligenaceae.</title>
        <authorList>
            <person name="Hahn M.W."/>
        </authorList>
    </citation>
    <scope>NUCLEOTIDE SEQUENCE</scope>
    <source>
        <strain evidence="3">LF4-65</strain>
    </source>
</reference>
<keyword evidence="4" id="KW-1185">Reference proteome</keyword>
<keyword evidence="2" id="KW-0472">Membrane</keyword>
<evidence type="ECO:0000256" key="2">
    <source>
        <dbReference type="SAM" id="Phobius"/>
    </source>
</evidence>
<dbReference type="EMBL" id="JAHXRI010000007">
    <property type="protein sequence ID" value="MBZ1351067.1"/>
    <property type="molecule type" value="Genomic_DNA"/>
</dbReference>
<name>A0A953T5M4_9BURK</name>
<evidence type="ECO:0000313" key="3">
    <source>
        <dbReference type="EMBL" id="MBZ1351067.1"/>
    </source>
</evidence>
<dbReference type="Proteomes" id="UP000739565">
    <property type="component" value="Unassembled WGS sequence"/>
</dbReference>
<evidence type="ECO:0000313" key="4">
    <source>
        <dbReference type="Proteomes" id="UP000739565"/>
    </source>
</evidence>
<proteinExistence type="predicted"/>
<feature type="transmembrane region" description="Helical" evidence="2">
    <location>
        <begin position="176"/>
        <end position="200"/>
    </location>
</feature>
<dbReference type="RefSeq" id="WP_259661467.1">
    <property type="nucleotide sequence ID" value="NZ_JAHXRI010000007.1"/>
</dbReference>
<evidence type="ECO:0000256" key="1">
    <source>
        <dbReference type="SAM" id="Coils"/>
    </source>
</evidence>
<accession>A0A953T5M4</accession>
<gene>
    <name evidence="3" type="ORF">KZZ10_10455</name>
</gene>
<organism evidence="3 4">
    <name type="scientific">Zwartia hollandica</name>
    <dbReference type="NCBI Taxonomy" id="324606"/>
    <lineage>
        <taxon>Bacteria</taxon>
        <taxon>Pseudomonadati</taxon>
        <taxon>Pseudomonadota</taxon>
        <taxon>Betaproteobacteria</taxon>
        <taxon>Burkholderiales</taxon>
        <taxon>Alcaligenaceae</taxon>
        <taxon>Zwartia</taxon>
    </lineage>
</organism>
<keyword evidence="2" id="KW-0812">Transmembrane</keyword>
<comment type="caution">
    <text evidence="3">The sequence shown here is derived from an EMBL/GenBank/DDBJ whole genome shotgun (WGS) entry which is preliminary data.</text>
</comment>
<dbReference type="SUPFAM" id="SSF57997">
    <property type="entry name" value="Tropomyosin"/>
    <property type="match status" value="1"/>
</dbReference>
<feature type="coiled-coil region" evidence="1">
    <location>
        <begin position="51"/>
        <end position="141"/>
    </location>
</feature>
<protein>
    <submittedName>
        <fullName evidence="3">Uncharacterized protein</fullName>
    </submittedName>
</protein>
<sequence>MSTFNSLLYATRLVDAGVPRDQAEVHALVLQSVHDEEHKQYATKADFLELRQEVKQQILHLEVKTDRIEAKTDQLEIKTDRIEAKMNQIEAKTDQLELKTDRIEAKMNLIEAKTNLIEAKTNQIEAKTNQIEAKINEVEVKLSAEISGLTKTVNECKDEFLRFRSDVSVLRTSHKYIVWISGGVATMCLSVIALCIPIYLHTLK</sequence>